<name>K3WRJ0_GLOUD</name>
<dbReference type="InterPro" id="IPR039143">
    <property type="entry name" value="GNPNAT1-like"/>
</dbReference>
<sequence>MTLLVTRVTTAEEKKIALALRYKVFIDEQGFDPSVEIDAYDDKDTTLHFLGKDVEQDKYVAVARVLLDPTSRKAKIGRVAVLSECRGKNYGVALMDGLEQDIADLVDLYALSAQYDKKGFYEKCGYSYTTGEVYMEEGVEHCMMTKKTVKRVET</sequence>
<feature type="domain" description="N-acetyltransferase" evidence="1">
    <location>
        <begin position="4"/>
        <end position="149"/>
    </location>
</feature>
<dbReference type="SUPFAM" id="SSF55729">
    <property type="entry name" value="Acyl-CoA N-acyltransferases (Nat)"/>
    <property type="match status" value="1"/>
</dbReference>
<dbReference type="PANTHER" id="PTHR13355">
    <property type="entry name" value="GLUCOSAMINE 6-PHOSPHATE N-ACETYLTRANSFERASE"/>
    <property type="match status" value="1"/>
</dbReference>
<reference evidence="3" key="2">
    <citation type="submission" date="2010-04" db="EMBL/GenBank/DDBJ databases">
        <authorList>
            <person name="Buell R."/>
            <person name="Hamilton J."/>
            <person name="Hostetler J."/>
        </authorList>
    </citation>
    <scope>NUCLEOTIDE SEQUENCE [LARGE SCALE GENOMIC DNA]</scope>
    <source>
        <strain evidence="3">DAOM:BR144</strain>
    </source>
</reference>
<dbReference type="EnsemblProtists" id="PYU1_T007584">
    <property type="protein sequence ID" value="PYU1_T007584"/>
    <property type="gene ID" value="PYU1_G007568"/>
</dbReference>
<dbReference type="GO" id="GO:0006048">
    <property type="term" value="P:UDP-N-acetylglucosamine biosynthetic process"/>
    <property type="evidence" value="ECO:0007669"/>
    <property type="project" value="UniProtKB-UniPathway"/>
</dbReference>
<evidence type="ECO:0000313" key="3">
    <source>
        <dbReference type="Proteomes" id="UP000019132"/>
    </source>
</evidence>
<dbReference type="OMA" id="CPISDEF"/>
<dbReference type="InParanoid" id="K3WRJ0"/>
<reference evidence="3" key="1">
    <citation type="journal article" date="2010" name="Genome Biol.">
        <title>Genome sequence of the necrotrophic plant pathogen Pythium ultimum reveals original pathogenicity mechanisms and effector repertoire.</title>
        <authorList>
            <person name="Levesque C.A."/>
            <person name="Brouwer H."/>
            <person name="Cano L."/>
            <person name="Hamilton J.P."/>
            <person name="Holt C."/>
            <person name="Huitema E."/>
            <person name="Raffaele S."/>
            <person name="Robideau G.P."/>
            <person name="Thines M."/>
            <person name="Win J."/>
            <person name="Zerillo M.M."/>
            <person name="Beakes G.W."/>
            <person name="Boore J.L."/>
            <person name="Busam D."/>
            <person name="Dumas B."/>
            <person name="Ferriera S."/>
            <person name="Fuerstenberg S.I."/>
            <person name="Gachon C.M."/>
            <person name="Gaulin E."/>
            <person name="Govers F."/>
            <person name="Grenville-Briggs L."/>
            <person name="Horner N."/>
            <person name="Hostetler J."/>
            <person name="Jiang R.H."/>
            <person name="Johnson J."/>
            <person name="Krajaejun T."/>
            <person name="Lin H."/>
            <person name="Meijer H.J."/>
            <person name="Moore B."/>
            <person name="Morris P."/>
            <person name="Phuntmart V."/>
            <person name="Puiu D."/>
            <person name="Shetty J."/>
            <person name="Stajich J.E."/>
            <person name="Tripathy S."/>
            <person name="Wawra S."/>
            <person name="van West P."/>
            <person name="Whitty B.R."/>
            <person name="Coutinho P.M."/>
            <person name="Henrissat B."/>
            <person name="Martin F."/>
            <person name="Thomas P.D."/>
            <person name="Tyler B.M."/>
            <person name="De Vries R.P."/>
            <person name="Kamoun S."/>
            <person name="Yandell M."/>
            <person name="Tisserat N."/>
            <person name="Buell C.R."/>
        </authorList>
    </citation>
    <scope>NUCLEOTIDE SEQUENCE</scope>
    <source>
        <strain evidence="3">DAOM:BR144</strain>
    </source>
</reference>
<dbReference type="CDD" id="cd04301">
    <property type="entry name" value="NAT_SF"/>
    <property type="match status" value="1"/>
</dbReference>
<dbReference type="Pfam" id="PF13673">
    <property type="entry name" value="Acetyltransf_10"/>
    <property type="match status" value="1"/>
</dbReference>
<dbReference type="PANTHER" id="PTHR13355:SF22">
    <property type="entry name" value="SLL0786 PROTEIN"/>
    <property type="match status" value="1"/>
</dbReference>
<dbReference type="InterPro" id="IPR016181">
    <property type="entry name" value="Acyl_CoA_acyltransferase"/>
</dbReference>
<dbReference type="HOGENOM" id="CLU_056607_6_3_1"/>
<protein>
    <recommendedName>
        <fullName evidence="1">N-acetyltransferase domain-containing protein</fullName>
    </recommendedName>
</protein>
<dbReference type="PROSITE" id="PS51186">
    <property type="entry name" value="GNAT"/>
    <property type="match status" value="1"/>
</dbReference>
<proteinExistence type="predicted"/>
<evidence type="ECO:0000259" key="1">
    <source>
        <dbReference type="PROSITE" id="PS51186"/>
    </source>
</evidence>
<dbReference type="AlphaFoldDB" id="K3WRJ0"/>
<accession>K3WRJ0</accession>
<dbReference type="STRING" id="431595.K3WRJ0"/>
<reference evidence="2" key="3">
    <citation type="submission" date="2015-02" db="UniProtKB">
        <authorList>
            <consortium name="EnsemblProtists"/>
        </authorList>
    </citation>
    <scope>IDENTIFICATION</scope>
    <source>
        <strain evidence="2">DAOM BR144</strain>
    </source>
</reference>
<evidence type="ECO:0000313" key="2">
    <source>
        <dbReference type="EnsemblProtists" id="PYU1_T007584"/>
    </source>
</evidence>
<dbReference type="UniPathway" id="UPA00113">
    <property type="reaction ID" value="UER00529"/>
</dbReference>
<dbReference type="Proteomes" id="UP000019132">
    <property type="component" value="Unassembled WGS sequence"/>
</dbReference>
<dbReference type="InterPro" id="IPR000182">
    <property type="entry name" value="GNAT_dom"/>
</dbReference>
<dbReference type="Gene3D" id="3.40.630.30">
    <property type="match status" value="1"/>
</dbReference>
<keyword evidence="3" id="KW-1185">Reference proteome</keyword>
<dbReference type="VEuPathDB" id="FungiDB:PYU1_G007568"/>
<dbReference type="eggNOG" id="ENOG502S8FT">
    <property type="taxonomic scope" value="Eukaryota"/>
</dbReference>
<organism evidence="2 3">
    <name type="scientific">Globisporangium ultimum (strain ATCC 200006 / CBS 805.95 / DAOM BR144)</name>
    <name type="common">Pythium ultimum</name>
    <dbReference type="NCBI Taxonomy" id="431595"/>
    <lineage>
        <taxon>Eukaryota</taxon>
        <taxon>Sar</taxon>
        <taxon>Stramenopiles</taxon>
        <taxon>Oomycota</taxon>
        <taxon>Peronosporomycetes</taxon>
        <taxon>Pythiales</taxon>
        <taxon>Pythiaceae</taxon>
        <taxon>Globisporangium</taxon>
    </lineage>
</organism>
<dbReference type="GO" id="GO:0008080">
    <property type="term" value="F:N-acetyltransferase activity"/>
    <property type="evidence" value="ECO:0007669"/>
    <property type="project" value="TreeGrafter"/>
</dbReference>
<dbReference type="EMBL" id="GL376585">
    <property type="status" value="NOT_ANNOTATED_CDS"/>
    <property type="molecule type" value="Genomic_DNA"/>
</dbReference>